<dbReference type="GO" id="GO:0015074">
    <property type="term" value="P:DNA integration"/>
    <property type="evidence" value="ECO:0007669"/>
    <property type="project" value="InterPro"/>
</dbReference>
<comment type="caution">
    <text evidence="4">The sequence shown here is derived from an EMBL/GenBank/DDBJ whole genome shotgun (WGS) entry which is preliminary data.</text>
</comment>
<dbReference type="AlphaFoldDB" id="A0A0F9W8L7"/>
<dbReference type="PROSITE" id="PS51898">
    <property type="entry name" value="TYR_RECOMBINASE"/>
    <property type="match status" value="1"/>
</dbReference>
<dbReference type="GO" id="GO:0006310">
    <property type="term" value="P:DNA recombination"/>
    <property type="evidence" value="ECO:0007669"/>
    <property type="project" value="UniProtKB-KW"/>
</dbReference>
<dbReference type="PANTHER" id="PTHR30349">
    <property type="entry name" value="PHAGE INTEGRASE-RELATED"/>
    <property type="match status" value="1"/>
</dbReference>
<dbReference type="InterPro" id="IPR013762">
    <property type="entry name" value="Integrase-like_cat_sf"/>
</dbReference>
<gene>
    <name evidence="4" type="ORF">LCGC14_0391010</name>
</gene>
<dbReference type="InterPro" id="IPR002104">
    <property type="entry name" value="Integrase_catalytic"/>
</dbReference>
<dbReference type="InterPro" id="IPR011010">
    <property type="entry name" value="DNA_brk_join_enz"/>
</dbReference>
<dbReference type="SUPFAM" id="SSF56349">
    <property type="entry name" value="DNA breaking-rejoining enzymes"/>
    <property type="match status" value="1"/>
</dbReference>
<keyword evidence="2" id="KW-0233">DNA recombination</keyword>
<name>A0A0F9W8L7_9ZZZZ</name>
<keyword evidence="1" id="KW-0238">DNA-binding</keyword>
<feature type="domain" description="Tyr recombinase" evidence="3">
    <location>
        <begin position="97"/>
        <end position="292"/>
    </location>
</feature>
<dbReference type="EMBL" id="LAZR01000327">
    <property type="protein sequence ID" value="KKN74393.1"/>
    <property type="molecule type" value="Genomic_DNA"/>
</dbReference>
<accession>A0A0F9W8L7</accession>
<dbReference type="PANTHER" id="PTHR30349:SF41">
    <property type="entry name" value="INTEGRASE_RECOMBINASE PROTEIN MJ0367-RELATED"/>
    <property type="match status" value="1"/>
</dbReference>
<evidence type="ECO:0000256" key="1">
    <source>
        <dbReference type="ARBA" id="ARBA00023125"/>
    </source>
</evidence>
<dbReference type="GO" id="GO:0003677">
    <property type="term" value="F:DNA binding"/>
    <property type="evidence" value="ECO:0007669"/>
    <property type="project" value="UniProtKB-KW"/>
</dbReference>
<reference evidence="4" key="1">
    <citation type="journal article" date="2015" name="Nature">
        <title>Complex archaea that bridge the gap between prokaryotes and eukaryotes.</title>
        <authorList>
            <person name="Spang A."/>
            <person name="Saw J.H."/>
            <person name="Jorgensen S.L."/>
            <person name="Zaremba-Niedzwiedzka K."/>
            <person name="Martijn J."/>
            <person name="Lind A.E."/>
            <person name="van Eijk R."/>
            <person name="Schleper C."/>
            <person name="Guy L."/>
            <person name="Ettema T.J."/>
        </authorList>
    </citation>
    <scope>NUCLEOTIDE SEQUENCE</scope>
</reference>
<dbReference type="InterPro" id="IPR050090">
    <property type="entry name" value="Tyrosine_recombinase_XerCD"/>
</dbReference>
<protein>
    <recommendedName>
        <fullName evidence="3">Tyr recombinase domain-containing protein</fullName>
    </recommendedName>
</protein>
<evidence type="ECO:0000256" key="2">
    <source>
        <dbReference type="ARBA" id="ARBA00023172"/>
    </source>
</evidence>
<evidence type="ECO:0000313" key="4">
    <source>
        <dbReference type="EMBL" id="KKN74393.1"/>
    </source>
</evidence>
<evidence type="ECO:0000259" key="3">
    <source>
        <dbReference type="PROSITE" id="PS51898"/>
    </source>
</evidence>
<dbReference type="Pfam" id="PF00589">
    <property type="entry name" value="Phage_integrase"/>
    <property type="match status" value="1"/>
</dbReference>
<organism evidence="4">
    <name type="scientific">marine sediment metagenome</name>
    <dbReference type="NCBI Taxonomy" id="412755"/>
    <lineage>
        <taxon>unclassified sequences</taxon>
        <taxon>metagenomes</taxon>
        <taxon>ecological metagenomes</taxon>
    </lineage>
</organism>
<sequence length="303" mass="33322">MMHSHVDRFVQLNRALGKKFAAQETSLRSFADFAADRSASHVTTTLILEWAGGASTPGAVQIRVDQARALAVFLHAEDAHHEIPPLNLLGRSRRQRPAPYIMTQGQISRIMREALLVPGLTSISPLTYHNLIGLLASTGLRISEALSLRCDDLTDDGLMIRHGKFGKSRLVPIHASTRAALDRYLEARGVVRNPGDDLFVLGHGRAPTATRVHVVFVRIVRKLGYRTPTGPGPRLHDLRHTFAVRSLEACGNDPQAVMRHMKALSTYLGHVDIANTYWYLEATPVLLKIIASTAEETWIGGAA</sequence>
<dbReference type="Gene3D" id="1.10.443.10">
    <property type="entry name" value="Intergrase catalytic core"/>
    <property type="match status" value="1"/>
</dbReference>
<proteinExistence type="predicted"/>